<keyword evidence="3" id="KW-1185">Reference proteome</keyword>
<protein>
    <submittedName>
        <fullName evidence="2">Glycosyltransferase family 2 protein</fullName>
    </submittedName>
</protein>
<dbReference type="CDD" id="cd00761">
    <property type="entry name" value="Glyco_tranf_GTA_type"/>
    <property type="match status" value="1"/>
</dbReference>
<gene>
    <name evidence="2" type="ORF">JI751_00885</name>
</gene>
<dbReference type="EMBL" id="JAERSG010000001">
    <property type="protein sequence ID" value="MBL0746150.1"/>
    <property type="molecule type" value="Genomic_DNA"/>
</dbReference>
<evidence type="ECO:0000259" key="1">
    <source>
        <dbReference type="Pfam" id="PF00535"/>
    </source>
</evidence>
<dbReference type="InterPro" id="IPR001173">
    <property type="entry name" value="Glyco_trans_2-like"/>
</dbReference>
<sequence length="426" mass="47090">MPASVLVPLRPAPATKRTLRGTPSGFISSIALACSVTAGSLPATRPRARTPLGSGIVKRLFSRAPLVGVVIPAWGVEDYLDDCVRSLLAQTHRRWEAVIVDDGSTDRTGEIADEWAHRDNRISVIHSVNGGLGAARNLGIQQVRGDYLAFLDSDDVLPPTAYADLVAALGESGSDFATGSIVRWEADGLVEPPWMRRLHRPLRGARVDQRPEILGDVFAWNKLWRRSFWDDAGLAWPEGVRYEDQPTTTRSFLRGSFDVLDEVVYHWRIREGSITQTRASSVQDLADRWETKRQSLASVQAYGSAEVEQVFVDRVLAGDLWRYFLLVPGAPEEWWRLLRAGVLELWGTRSLVHSGLPPVHRLAGWLVAEDRRADVTALMEWVAALDGPAPRAQDVATGAWRLSVPPSVLDETTVPAEALALRDHEV</sequence>
<evidence type="ECO:0000313" key="2">
    <source>
        <dbReference type="EMBL" id="MBL0746150.1"/>
    </source>
</evidence>
<comment type="caution">
    <text evidence="2">The sequence shown here is derived from an EMBL/GenBank/DDBJ whole genome shotgun (WGS) entry which is preliminary data.</text>
</comment>
<dbReference type="Proteomes" id="UP000636918">
    <property type="component" value="Unassembled WGS sequence"/>
</dbReference>
<dbReference type="PANTHER" id="PTHR22916">
    <property type="entry name" value="GLYCOSYLTRANSFERASE"/>
    <property type="match status" value="1"/>
</dbReference>
<evidence type="ECO:0000313" key="3">
    <source>
        <dbReference type="Proteomes" id="UP000636918"/>
    </source>
</evidence>
<dbReference type="PANTHER" id="PTHR22916:SF3">
    <property type="entry name" value="UDP-GLCNAC:BETAGAL BETA-1,3-N-ACETYLGLUCOSAMINYLTRANSFERASE-LIKE PROTEIN 1"/>
    <property type="match status" value="1"/>
</dbReference>
<dbReference type="SUPFAM" id="SSF53448">
    <property type="entry name" value="Nucleotide-diphospho-sugar transferases"/>
    <property type="match status" value="1"/>
</dbReference>
<feature type="domain" description="Glycosyltransferase 2-like" evidence="1">
    <location>
        <begin position="69"/>
        <end position="227"/>
    </location>
</feature>
<reference evidence="2 3" key="1">
    <citation type="submission" date="2021-01" db="EMBL/GenBank/DDBJ databases">
        <title>Genome seq and assembly of Nocardiodes sp. G10.</title>
        <authorList>
            <person name="Chhetri G."/>
        </authorList>
    </citation>
    <scope>NUCLEOTIDE SEQUENCE [LARGE SCALE GENOMIC DNA]</scope>
    <source>
        <strain evidence="2 3">G10</strain>
    </source>
</reference>
<dbReference type="Gene3D" id="3.90.550.10">
    <property type="entry name" value="Spore Coat Polysaccharide Biosynthesis Protein SpsA, Chain A"/>
    <property type="match status" value="1"/>
</dbReference>
<proteinExistence type="predicted"/>
<accession>A0ABS1L3J2</accession>
<dbReference type="Pfam" id="PF00535">
    <property type="entry name" value="Glycos_transf_2"/>
    <property type="match status" value="1"/>
</dbReference>
<dbReference type="InterPro" id="IPR029044">
    <property type="entry name" value="Nucleotide-diphossugar_trans"/>
</dbReference>
<name>A0ABS1L3J2_9ACTN</name>
<organism evidence="2 3">
    <name type="scientific">Nocardioides baculatus</name>
    <dbReference type="NCBI Taxonomy" id="2801337"/>
    <lineage>
        <taxon>Bacteria</taxon>
        <taxon>Bacillati</taxon>
        <taxon>Actinomycetota</taxon>
        <taxon>Actinomycetes</taxon>
        <taxon>Propionibacteriales</taxon>
        <taxon>Nocardioidaceae</taxon>
        <taxon>Nocardioides</taxon>
    </lineage>
</organism>